<gene>
    <name evidence="1" type="ORF">San01_36390</name>
</gene>
<dbReference type="EMBL" id="BLAG01000010">
    <property type="protein sequence ID" value="GES31152.1"/>
    <property type="molecule type" value="Genomic_DNA"/>
</dbReference>
<comment type="caution">
    <text evidence="1">The sequence shown here is derived from an EMBL/GenBank/DDBJ whole genome shotgun (WGS) entry which is preliminary data.</text>
</comment>
<organism evidence="1 2">
    <name type="scientific">Streptomyces angustmyceticus</name>
    <dbReference type="NCBI Taxonomy" id="285578"/>
    <lineage>
        <taxon>Bacteria</taxon>
        <taxon>Bacillati</taxon>
        <taxon>Actinomycetota</taxon>
        <taxon>Actinomycetes</taxon>
        <taxon>Kitasatosporales</taxon>
        <taxon>Streptomycetaceae</taxon>
        <taxon>Streptomyces</taxon>
    </lineage>
</organism>
<protein>
    <submittedName>
        <fullName evidence="1">Uncharacterized protein</fullName>
    </submittedName>
</protein>
<evidence type="ECO:0000313" key="2">
    <source>
        <dbReference type="Proteomes" id="UP000325598"/>
    </source>
</evidence>
<proteinExistence type="predicted"/>
<reference evidence="1 2" key="1">
    <citation type="submission" date="2019-10" db="EMBL/GenBank/DDBJ databases">
        <title>Whole genome shotgun sequence of Streptomyces angustmyceticus NBRC 3934.</title>
        <authorList>
            <person name="Hosoyama A."/>
            <person name="Ichikawa N."/>
            <person name="Kimura A."/>
            <person name="Kitahashi Y."/>
            <person name="Komaki H."/>
            <person name="Uohara A."/>
        </authorList>
    </citation>
    <scope>NUCLEOTIDE SEQUENCE [LARGE SCALE GENOMIC DNA]</scope>
    <source>
        <strain evidence="1 2">NBRC 3934</strain>
    </source>
</reference>
<name>A0A5J4LGE4_9ACTN</name>
<evidence type="ECO:0000313" key="1">
    <source>
        <dbReference type="EMBL" id="GES31152.1"/>
    </source>
</evidence>
<sequence>MACNTLIRGREDGCRNNATGLLLSRHIRQHRWQKLNMLILRRQVRPFCSGLFTDDKVALGAPAVTGGFSPVTKARW</sequence>
<dbReference type="Proteomes" id="UP000325598">
    <property type="component" value="Unassembled WGS sequence"/>
</dbReference>
<keyword evidence="2" id="KW-1185">Reference proteome</keyword>
<dbReference type="AlphaFoldDB" id="A0A5J4LGE4"/>
<accession>A0A5J4LGE4</accession>